<organism evidence="2">
    <name type="scientific">Streptomyces sp. NBC_00049</name>
    <dbReference type="NCBI Taxonomy" id="2903617"/>
    <lineage>
        <taxon>Bacteria</taxon>
        <taxon>Bacillati</taxon>
        <taxon>Actinomycetota</taxon>
        <taxon>Actinomycetes</taxon>
        <taxon>Kitasatosporales</taxon>
        <taxon>Streptomycetaceae</taxon>
        <taxon>Streptomyces</taxon>
    </lineage>
</organism>
<gene>
    <name evidence="2" type="ORF">OG327_31100</name>
</gene>
<sequence>MTQNDVVPGFDVLLDGARHSALHLEMRDGYGVAEESSGFANWLATGRRNTDPDSEYWAFWTGLVRRTVARGVSVHRARIVSEPLSDYSHYSHAGAVVNIAAGEEIRYLPRRHASDIALPGNDFWLIDGRLIRWNHFTGNGTPAGGEMSVDPVAAALCASAFTAVWERAIPYEDYKP</sequence>
<reference evidence="2" key="1">
    <citation type="submission" date="2022-10" db="EMBL/GenBank/DDBJ databases">
        <title>The complete genomes of actinobacterial strains from the NBC collection.</title>
        <authorList>
            <person name="Joergensen T.S."/>
            <person name="Alvarez Arevalo M."/>
            <person name="Sterndorff E.B."/>
            <person name="Faurdal D."/>
            <person name="Vuksanovic O."/>
            <person name="Mourched A.-S."/>
            <person name="Charusanti P."/>
            <person name="Shaw S."/>
            <person name="Blin K."/>
            <person name="Weber T."/>
        </authorList>
    </citation>
    <scope>NUCLEOTIDE SEQUENCE</scope>
    <source>
        <strain evidence="2">NBC_00049</strain>
    </source>
</reference>
<feature type="domain" description="DUF6879" evidence="1">
    <location>
        <begin position="10"/>
        <end position="175"/>
    </location>
</feature>
<evidence type="ECO:0000259" key="1">
    <source>
        <dbReference type="Pfam" id="PF21806"/>
    </source>
</evidence>
<proteinExistence type="predicted"/>
<dbReference type="InterPro" id="IPR049244">
    <property type="entry name" value="DUF6879"/>
</dbReference>
<dbReference type="EMBL" id="CP108264">
    <property type="protein sequence ID" value="WTU77417.1"/>
    <property type="molecule type" value="Genomic_DNA"/>
</dbReference>
<evidence type="ECO:0000313" key="2">
    <source>
        <dbReference type="EMBL" id="WTU77417.1"/>
    </source>
</evidence>
<name>A0AAU2K091_9ACTN</name>
<dbReference type="AlphaFoldDB" id="A0AAU2K091"/>
<protein>
    <recommendedName>
        <fullName evidence="1">DUF6879 domain-containing protein</fullName>
    </recommendedName>
</protein>
<dbReference type="Pfam" id="PF21806">
    <property type="entry name" value="DUF6879"/>
    <property type="match status" value="1"/>
</dbReference>
<accession>A0AAU2K091</accession>